<keyword evidence="2" id="KW-1185">Reference proteome</keyword>
<evidence type="ECO:0000313" key="1">
    <source>
        <dbReference type="EMBL" id="KYN30332.1"/>
    </source>
</evidence>
<protein>
    <submittedName>
        <fullName evidence="1">Uncharacterized protein</fullName>
    </submittedName>
</protein>
<reference evidence="1 2" key="1">
    <citation type="submission" date="2015-09" db="EMBL/GenBank/DDBJ databases">
        <title>Trachymyrmex cornetzi WGS genome.</title>
        <authorList>
            <person name="Nygaard S."/>
            <person name="Hu H."/>
            <person name="Boomsma J."/>
            <person name="Zhang G."/>
        </authorList>
    </citation>
    <scope>NUCLEOTIDE SEQUENCE [LARGE SCALE GENOMIC DNA]</scope>
    <source>
        <strain evidence="1">Tcor2-1</strain>
        <tissue evidence="1">Whole body</tissue>
    </source>
</reference>
<dbReference type="Proteomes" id="UP000078492">
    <property type="component" value="Unassembled WGS sequence"/>
</dbReference>
<accession>A0A151JSL4</accession>
<evidence type="ECO:0000313" key="2">
    <source>
        <dbReference type="Proteomes" id="UP000078492"/>
    </source>
</evidence>
<dbReference type="AlphaFoldDB" id="A0A151JSL4"/>
<organism evidence="1 2">
    <name type="scientific">Trachymyrmex cornetzi</name>
    <dbReference type="NCBI Taxonomy" id="471704"/>
    <lineage>
        <taxon>Eukaryota</taxon>
        <taxon>Metazoa</taxon>
        <taxon>Ecdysozoa</taxon>
        <taxon>Arthropoda</taxon>
        <taxon>Hexapoda</taxon>
        <taxon>Insecta</taxon>
        <taxon>Pterygota</taxon>
        <taxon>Neoptera</taxon>
        <taxon>Endopterygota</taxon>
        <taxon>Hymenoptera</taxon>
        <taxon>Apocrita</taxon>
        <taxon>Aculeata</taxon>
        <taxon>Formicoidea</taxon>
        <taxon>Formicidae</taxon>
        <taxon>Myrmicinae</taxon>
        <taxon>Trachymyrmex</taxon>
    </lineage>
</organism>
<sequence length="599" mass="70461">MKKPILYKVETYIVPGTENLSIINEIDDLKITNQFDIKSENVMFENSMQNEKNTSFASNNKYEETTRFSTKDSTLIGIKLVKGITNENNILRDEHLDNDIIKYYNEANSCRSNERVQKTEFQASIGSQESLYPAKQFSKTNCLMSIDERNENSLDSKLSNFCRHGYKNGCTASIPSPEEVSEEIFRENWLHKIEILRNREIILWEKEINLQKRERELFRKKEELRITERLLNDKMKQVEQQLKYQKDMIVEKTLEQAAQILYDIEKPDNLVEEKILRKDDVSKKEDILKKEKIPKKEEIPKKEVVLRKEEIPKKEEISKKEEIPRKTEIPKKIEILKQAEIPKNLQPIINPCEKKEEKKKYLMRPNSSLRKSLSSKTHSYATIRYKERSRMNYDDLNSSLSAASIDTSNIRTTELFNPMLHKKPYAFTRSASERWTRHKSIPGKLQKVAEEKPEHIIKEEKIFQKFSDNICALQEKETRFQNYGPVDCIPDIDILSKAEHNNKDKLSSYLNLETDERYSHRDQASTSKDRPVSWTSETDKWVQKHQMYNSATKQSIENKENIVCNKPYNAKKKTKRNKEKVEKIPSISLALHGTNNILK</sequence>
<proteinExistence type="predicted"/>
<gene>
    <name evidence="1" type="ORF">ALC57_00254</name>
</gene>
<dbReference type="EMBL" id="KQ978530">
    <property type="protein sequence ID" value="KYN30332.1"/>
    <property type="molecule type" value="Genomic_DNA"/>
</dbReference>
<name>A0A151JSL4_9HYME</name>